<comment type="caution">
    <text evidence="1">The sequence shown here is derived from an EMBL/GenBank/DDBJ whole genome shotgun (WGS) entry which is preliminary data.</text>
</comment>
<evidence type="ECO:0000313" key="2">
    <source>
        <dbReference type="Proteomes" id="UP000695562"/>
    </source>
</evidence>
<evidence type="ECO:0000313" key="1">
    <source>
        <dbReference type="EMBL" id="KAF2077514.1"/>
    </source>
</evidence>
<keyword evidence="2" id="KW-1185">Reference proteome</keyword>
<dbReference type="SUPFAM" id="SSF52540">
    <property type="entry name" value="P-loop containing nucleoside triphosphate hydrolases"/>
    <property type="match status" value="1"/>
</dbReference>
<name>A0A8J4Q3N1_9MYCE</name>
<reference evidence="1" key="1">
    <citation type="submission" date="2020-01" db="EMBL/GenBank/DDBJ databases">
        <title>Development of genomics and gene disruption for Polysphondylium violaceum indicates a role for the polyketide synthase stlB in stalk morphogenesis.</title>
        <authorList>
            <person name="Narita B."/>
            <person name="Kawabe Y."/>
            <person name="Kin K."/>
            <person name="Saito T."/>
            <person name="Gibbs R."/>
            <person name="Kuspa A."/>
            <person name="Muzny D."/>
            <person name="Queller D."/>
            <person name="Richards S."/>
            <person name="Strassman J."/>
            <person name="Sucgang R."/>
            <person name="Worley K."/>
            <person name="Schaap P."/>
        </authorList>
    </citation>
    <scope>NUCLEOTIDE SEQUENCE</scope>
    <source>
        <strain evidence="1">QSvi11</strain>
    </source>
</reference>
<proteinExistence type="predicted"/>
<dbReference type="EMBL" id="AJWJ01000027">
    <property type="protein sequence ID" value="KAF2077514.1"/>
    <property type="molecule type" value="Genomic_DNA"/>
</dbReference>
<dbReference type="Proteomes" id="UP000695562">
    <property type="component" value="Unassembled WGS sequence"/>
</dbReference>
<dbReference type="AlphaFoldDB" id="A0A8J4Q3N1"/>
<dbReference type="InterPro" id="IPR027417">
    <property type="entry name" value="P-loop_NTPase"/>
</dbReference>
<organism evidence="1 2">
    <name type="scientific">Polysphondylium violaceum</name>
    <dbReference type="NCBI Taxonomy" id="133409"/>
    <lineage>
        <taxon>Eukaryota</taxon>
        <taxon>Amoebozoa</taxon>
        <taxon>Evosea</taxon>
        <taxon>Eumycetozoa</taxon>
        <taxon>Dictyostelia</taxon>
        <taxon>Dictyosteliales</taxon>
        <taxon>Dictyosteliaceae</taxon>
        <taxon>Polysphondylium</taxon>
    </lineage>
</organism>
<sequence length="308" mass="35231">MISCTRFVKSSFDKLSNAYIKNYGDSATSKLKSIVDNTNQSAKKLPVILIAGQQLTGKSTMANRLSKHFQGGKFYSVGTMFREIAAQLNISVGLQSKMLREIQESNDKELVESNLKKMNGRRVDIDIDYNTCEIIAGKSDINDNNVQYIVIEGRQPAIMGSFLEQEPYNRKDLIKIFVTCSAREKAIRFLQREIGTEQASIAEKMLPDHFSHNESLSNLTNAISKLPLPDINKVMNDFTVNQNRDEDDRQRYIDIYGIDYQDEKYYDFIIDTSNNTAPVNFQKVLDQLDNIKFQDQYNLSPKTNKDKE</sequence>
<dbReference type="Gene3D" id="3.40.50.300">
    <property type="entry name" value="P-loop containing nucleotide triphosphate hydrolases"/>
    <property type="match status" value="2"/>
</dbReference>
<dbReference type="OrthoDB" id="17877at2759"/>
<accession>A0A8J4Q3N1</accession>
<protein>
    <recommendedName>
        <fullName evidence="3">(d)CMP kinase</fullName>
    </recommendedName>
</protein>
<dbReference type="Pfam" id="PF13238">
    <property type="entry name" value="AAA_18"/>
    <property type="match status" value="1"/>
</dbReference>
<evidence type="ECO:0008006" key="3">
    <source>
        <dbReference type="Google" id="ProtNLM"/>
    </source>
</evidence>
<gene>
    <name evidence="1" type="ORF">CYY_001213</name>
</gene>